<accession>A0A6A6KVP5</accession>
<evidence type="ECO:0000313" key="2">
    <source>
        <dbReference type="Proteomes" id="UP000467840"/>
    </source>
</evidence>
<gene>
    <name evidence="1" type="ORF">GH714_036613</name>
</gene>
<organism evidence="1 2">
    <name type="scientific">Hevea brasiliensis</name>
    <name type="common">Para rubber tree</name>
    <name type="synonym">Siphonia brasiliensis</name>
    <dbReference type="NCBI Taxonomy" id="3981"/>
    <lineage>
        <taxon>Eukaryota</taxon>
        <taxon>Viridiplantae</taxon>
        <taxon>Streptophyta</taxon>
        <taxon>Embryophyta</taxon>
        <taxon>Tracheophyta</taxon>
        <taxon>Spermatophyta</taxon>
        <taxon>Magnoliopsida</taxon>
        <taxon>eudicotyledons</taxon>
        <taxon>Gunneridae</taxon>
        <taxon>Pentapetalae</taxon>
        <taxon>rosids</taxon>
        <taxon>fabids</taxon>
        <taxon>Malpighiales</taxon>
        <taxon>Euphorbiaceae</taxon>
        <taxon>Crotonoideae</taxon>
        <taxon>Micrandreae</taxon>
        <taxon>Hevea</taxon>
    </lineage>
</organism>
<keyword evidence="2" id="KW-1185">Reference proteome</keyword>
<dbReference type="AlphaFoldDB" id="A0A6A6KVP5"/>
<reference evidence="1 2" key="1">
    <citation type="journal article" date="2020" name="Mol. Plant">
        <title>The Chromosome-Based Rubber Tree Genome Provides New Insights into Spurge Genome Evolution and Rubber Biosynthesis.</title>
        <authorList>
            <person name="Liu J."/>
            <person name="Shi C."/>
            <person name="Shi C.C."/>
            <person name="Li W."/>
            <person name="Zhang Q.J."/>
            <person name="Zhang Y."/>
            <person name="Li K."/>
            <person name="Lu H.F."/>
            <person name="Shi C."/>
            <person name="Zhu S.T."/>
            <person name="Xiao Z.Y."/>
            <person name="Nan H."/>
            <person name="Yue Y."/>
            <person name="Zhu X.G."/>
            <person name="Wu Y."/>
            <person name="Hong X.N."/>
            <person name="Fan G.Y."/>
            <person name="Tong Y."/>
            <person name="Zhang D."/>
            <person name="Mao C.L."/>
            <person name="Liu Y.L."/>
            <person name="Hao S.J."/>
            <person name="Liu W.Q."/>
            <person name="Lv M.Q."/>
            <person name="Zhang H.B."/>
            <person name="Liu Y."/>
            <person name="Hu-Tang G.R."/>
            <person name="Wang J.P."/>
            <person name="Wang J.H."/>
            <person name="Sun Y.H."/>
            <person name="Ni S.B."/>
            <person name="Chen W.B."/>
            <person name="Zhang X.C."/>
            <person name="Jiao Y.N."/>
            <person name="Eichler E.E."/>
            <person name="Li G.H."/>
            <person name="Liu X."/>
            <person name="Gao L.Z."/>
        </authorList>
    </citation>
    <scope>NUCLEOTIDE SEQUENCE [LARGE SCALE GENOMIC DNA]</scope>
    <source>
        <strain evidence="2">cv. GT1</strain>
        <tissue evidence="1">Leaf</tissue>
    </source>
</reference>
<protein>
    <submittedName>
        <fullName evidence="1">Uncharacterized protein</fullName>
    </submittedName>
</protein>
<sequence>MVGLKGFKIGNISIHAADRVYGNPEDTATVSPAKVDGPLIVMDYQMGQKTVWVHALKGEFFYGTTKYPCAVKVANVYEEIPECKGKTDHKNEEQVDWASIVQLEIAKYMQNQNPVTNEASCVNFTGFAGKNPTYYSTSRHVDNDTLAKVSIIMWRLWCCRNLLLWQVTVSSAHEIVRPLRGCVKCNLDASMLRDEKKITFGAVL</sequence>
<name>A0A6A6KVP5_HEVBR</name>
<comment type="caution">
    <text evidence="1">The sequence shown here is derived from an EMBL/GenBank/DDBJ whole genome shotgun (WGS) entry which is preliminary data.</text>
</comment>
<dbReference type="Proteomes" id="UP000467840">
    <property type="component" value="Chromosome 13"/>
</dbReference>
<proteinExistence type="predicted"/>
<evidence type="ECO:0000313" key="1">
    <source>
        <dbReference type="EMBL" id="KAF2293100.1"/>
    </source>
</evidence>
<dbReference type="EMBL" id="JAAGAX010000014">
    <property type="protein sequence ID" value="KAF2293100.1"/>
    <property type="molecule type" value="Genomic_DNA"/>
</dbReference>